<dbReference type="EMBL" id="CP053564">
    <property type="protein sequence ID" value="QJY46851.1"/>
    <property type="molecule type" value="Genomic_DNA"/>
</dbReference>
<keyword evidence="2 5" id="KW-0808">Transferase</keyword>
<sequence>MNEEHLRLCASAGWASLVRDELLPWVLGDDDLGDDVLEIGAGPGLVTDLLVERAARVTAVEIDERLAEGLRARTAGLPVDVVMGDATALPLPDGRFSAAACFTMLHHIPHPDLQDRALAEVARVLRPGGLLVGTDGEDTPARRALHVDDVFVPVDPAGLPARLRAAGFAEVLVDSDGDRLRFRARTPGA</sequence>
<dbReference type="PANTHER" id="PTHR43591">
    <property type="entry name" value="METHYLTRANSFERASE"/>
    <property type="match status" value="1"/>
</dbReference>
<evidence type="ECO:0000256" key="1">
    <source>
        <dbReference type="ARBA" id="ARBA00022603"/>
    </source>
</evidence>
<name>A0A6M6JKJ5_9PSEU</name>
<proteinExistence type="predicted"/>
<dbReference type="RefSeq" id="WP_172158712.1">
    <property type="nucleotide sequence ID" value="NZ_CP053564.1"/>
</dbReference>
<reference evidence="5 6" key="1">
    <citation type="submission" date="2020-05" db="EMBL/GenBank/DDBJ databases">
        <authorList>
            <person name="Mo P."/>
        </authorList>
    </citation>
    <scope>NUCLEOTIDE SEQUENCE [LARGE SCALE GENOMIC DNA]</scope>
    <source>
        <strain evidence="5 6">Gen01</strain>
    </source>
</reference>
<organism evidence="5 6">
    <name type="scientific">Pseudonocardia broussonetiae</name>
    <dbReference type="NCBI Taxonomy" id="2736640"/>
    <lineage>
        <taxon>Bacteria</taxon>
        <taxon>Bacillati</taxon>
        <taxon>Actinomycetota</taxon>
        <taxon>Actinomycetes</taxon>
        <taxon>Pseudonocardiales</taxon>
        <taxon>Pseudonocardiaceae</taxon>
        <taxon>Pseudonocardia</taxon>
    </lineage>
</organism>
<evidence type="ECO:0000256" key="2">
    <source>
        <dbReference type="ARBA" id="ARBA00022679"/>
    </source>
</evidence>
<dbReference type="InterPro" id="IPR020598">
    <property type="entry name" value="rRNA_Ade_methylase_Trfase_N"/>
</dbReference>
<feature type="domain" description="Ribosomal RNA adenine methylase transferase N-terminal" evidence="4">
    <location>
        <begin position="18"/>
        <end position="165"/>
    </location>
</feature>
<dbReference type="Proteomes" id="UP000505377">
    <property type="component" value="Chromosome"/>
</dbReference>
<dbReference type="AlphaFoldDB" id="A0A6M6JKJ5"/>
<keyword evidence="6" id="KW-1185">Reference proteome</keyword>
<evidence type="ECO:0000313" key="6">
    <source>
        <dbReference type="Proteomes" id="UP000505377"/>
    </source>
</evidence>
<keyword evidence="1 5" id="KW-0489">Methyltransferase</keyword>
<dbReference type="KEGG" id="pbro:HOP40_14325"/>
<dbReference type="PROSITE" id="PS01131">
    <property type="entry name" value="RRNA_A_DIMETH"/>
    <property type="match status" value="1"/>
</dbReference>
<evidence type="ECO:0000313" key="5">
    <source>
        <dbReference type="EMBL" id="QJY46851.1"/>
    </source>
</evidence>
<dbReference type="InterPro" id="IPR029063">
    <property type="entry name" value="SAM-dependent_MTases_sf"/>
</dbReference>
<dbReference type="SUPFAM" id="SSF53335">
    <property type="entry name" value="S-adenosyl-L-methionine-dependent methyltransferases"/>
    <property type="match status" value="1"/>
</dbReference>
<dbReference type="SMART" id="SM00650">
    <property type="entry name" value="rADc"/>
    <property type="match status" value="1"/>
</dbReference>
<dbReference type="InterPro" id="IPR013216">
    <property type="entry name" value="Methyltransf_11"/>
</dbReference>
<evidence type="ECO:0000259" key="4">
    <source>
        <dbReference type="SMART" id="SM00650"/>
    </source>
</evidence>
<dbReference type="CDD" id="cd02440">
    <property type="entry name" value="AdoMet_MTases"/>
    <property type="match status" value="1"/>
</dbReference>
<dbReference type="InterPro" id="IPR020596">
    <property type="entry name" value="rRNA_Ade_Mease_Trfase_CS"/>
</dbReference>
<dbReference type="Pfam" id="PF08241">
    <property type="entry name" value="Methyltransf_11"/>
    <property type="match status" value="1"/>
</dbReference>
<dbReference type="GO" id="GO:0000179">
    <property type="term" value="F:rRNA (adenine-N6,N6-)-dimethyltransferase activity"/>
    <property type="evidence" value="ECO:0007669"/>
    <property type="project" value="InterPro"/>
</dbReference>
<evidence type="ECO:0000256" key="3">
    <source>
        <dbReference type="ARBA" id="ARBA00022691"/>
    </source>
</evidence>
<accession>A0A6M6JKJ5</accession>
<dbReference type="Gene3D" id="3.40.50.150">
    <property type="entry name" value="Vaccinia Virus protein VP39"/>
    <property type="match status" value="1"/>
</dbReference>
<keyword evidence="3" id="KW-0949">S-adenosyl-L-methionine</keyword>
<protein>
    <submittedName>
        <fullName evidence="5">Class I SAM-dependent methyltransferase</fullName>
    </submittedName>
</protein>
<gene>
    <name evidence="5" type="ORF">HOP40_14325</name>
</gene>